<protein>
    <submittedName>
        <fullName evidence="1">Uncharacterized protein</fullName>
    </submittedName>
</protein>
<keyword evidence="2" id="KW-1185">Reference proteome</keyword>
<evidence type="ECO:0000313" key="2">
    <source>
        <dbReference type="Proteomes" id="UP000663090"/>
    </source>
</evidence>
<accession>A0ABX7N989</accession>
<organism evidence="1 2">
    <name type="scientific">Myxococcus landrumensis</name>
    <dbReference type="NCBI Taxonomy" id="2813577"/>
    <lineage>
        <taxon>Bacteria</taxon>
        <taxon>Pseudomonadati</taxon>
        <taxon>Myxococcota</taxon>
        <taxon>Myxococcia</taxon>
        <taxon>Myxococcales</taxon>
        <taxon>Cystobacterineae</taxon>
        <taxon>Myxococcaceae</taxon>
        <taxon>Myxococcus</taxon>
    </lineage>
</organism>
<evidence type="ECO:0000313" key="1">
    <source>
        <dbReference type="EMBL" id="QSQ15329.1"/>
    </source>
</evidence>
<dbReference type="RefSeq" id="WP_206717044.1">
    <property type="nucleotide sequence ID" value="NZ_CP071091.1"/>
</dbReference>
<dbReference type="Proteomes" id="UP000663090">
    <property type="component" value="Chromosome"/>
</dbReference>
<name>A0ABX7N989_9BACT</name>
<gene>
    <name evidence="1" type="ORF">JY572_04385</name>
</gene>
<proteinExistence type="predicted"/>
<reference evidence="1 2" key="1">
    <citation type="submission" date="2021-02" db="EMBL/GenBank/DDBJ databases">
        <title>De Novo genome assembly of isolated myxobacteria.</title>
        <authorList>
            <person name="Stevens D.C."/>
        </authorList>
    </citation>
    <scope>NUCLEOTIDE SEQUENCE [LARGE SCALE GENOMIC DNA]</scope>
    <source>
        <strain evidence="1 2">SCHIC003</strain>
    </source>
</reference>
<dbReference type="EMBL" id="CP071091">
    <property type="protein sequence ID" value="QSQ15329.1"/>
    <property type="molecule type" value="Genomic_DNA"/>
</dbReference>
<sequence>MSSGNAHLGHPLAEARPWPVSALRATLAAALSFQLASEALEVAPLRDTPVGHALGQVLEDFRAEGRGSAMQWLGKVTPVEMPEGALVVAAPDCFFVE</sequence>